<comment type="caution">
    <text evidence="1">The sequence shown here is derived from an EMBL/GenBank/DDBJ whole genome shotgun (WGS) entry which is preliminary data.</text>
</comment>
<dbReference type="Proteomes" id="UP001345219">
    <property type="component" value="Chromosome 11"/>
</dbReference>
<organism evidence="1 2">
    <name type="scientific">Trapa incisa</name>
    <dbReference type="NCBI Taxonomy" id="236973"/>
    <lineage>
        <taxon>Eukaryota</taxon>
        <taxon>Viridiplantae</taxon>
        <taxon>Streptophyta</taxon>
        <taxon>Embryophyta</taxon>
        <taxon>Tracheophyta</taxon>
        <taxon>Spermatophyta</taxon>
        <taxon>Magnoliopsida</taxon>
        <taxon>eudicotyledons</taxon>
        <taxon>Gunneridae</taxon>
        <taxon>Pentapetalae</taxon>
        <taxon>rosids</taxon>
        <taxon>malvids</taxon>
        <taxon>Myrtales</taxon>
        <taxon>Lythraceae</taxon>
        <taxon>Trapa</taxon>
    </lineage>
</organism>
<dbReference type="EMBL" id="JAXIOK010000008">
    <property type="protein sequence ID" value="KAK4763716.1"/>
    <property type="molecule type" value="Genomic_DNA"/>
</dbReference>
<accession>A0AAN7KGL0</accession>
<sequence>MREQGDSSAIKEQVSKHRSIQSSFKLGVGIAKVNATDYFNWKSLESKEHSAITAAGKRCRVELPSSALANLTQRAELAGGHPKNNQTADRKGETLPFKGVWLIYKRSDRPAKAENSRPQSATLVNLLETHDKNSRIISNWGKFSRENCLMATDTSWGPPVSTLLQQWSRRIRDSGFLRYMDFIMVPAGTETKAYKEETREQYSLCVCSHSDKKMETSVCSMCNRGSISYQLMRL</sequence>
<evidence type="ECO:0000313" key="2">
    <source>
        <dbReference type="Proteomes" id="UP001345219"/>
    </source>
</evidence>
<name>A0AAN7KGL0_9MYRT</name>
<reference evidence="1 2" key="1">
    <citation type="journal article" date="2023" name="Hortic Res">
        <title>Pangenome of water caltrop reveals structural variations and asymmetric subgenome divergence after allopolyploidization.</title>
        <authorList>
            <person name="Zhang X."/>
            <person name="Chen Y."/>
            <person name="Wang L."/>
            <person name="Yuan Y."/>
            <person name="Fang M."/>
            <person name="Shi L."/>
            <person name="Lu R."/>
            <person name="Comes H.P."/>
            <person name="Ma Y."/>
            <person name="Chen Y."/>
            <person name="Huang G."/>
            <person name="Zhou Y."/>
            <person name="Zheng Z."/>
            <person name="Qiu Y."/>
        </authorList>
    </citation>
    <scope>NUCLEOTIDE SEQUENCE [LARGE SCALE GENOMIC DNA]</scope>
    <source>
        <tissue evidence="1">Roots</tissue>
    </source>
</reference>
<dbReference type="AlphaFoldDB" id="A0AAN7KGL0"/>
<proteinExistence type="predicted"/>
<evidence type="ECO:0000313" key="1">
    <source>
        <dbReference type="EMBL" id="KAK4763716.1"/>
    </source>
</evidence>
<gene>
    <name evidence="1" type="ORF">SAY87_013154</name>
</gene>
<protein>
    <submittedName>
        <fullName evidence="1">Uncharacterized protein</fullName>
    </submittedName>
</protein>
<keyword evidence="2" id="KW-1185">Reference proteome</keyword>